<dbReference type="EMBL" id="CP042998">
    <property type="protein sequence ID" value="QEH39297.1"/>
    <property type="molecule type" value="Genomic_DNA"/>
</dbReference>
<dbReference type="AlphaFoldDB" id="A0A5B9WFI4"/>
<gene>
    <name evidence="2" type="ORF">OJF2_79120</name>
</gene>
<feature type="compositionally biased region" description="Low complexity" evidence="1">
    <location>
        <begin position="39"/>
        <end position="51"/>
    </location>
</feature>
<keyword evidence="3" id="KW-1185">Reference proteome</keyword>
<evidence type="ECO:0000313" key="2">
    <source>
        <dbReference type="EMBL" id="QEH39297.1"/>
    </source>
</evidence>
<sequence>MNHHASLSRGSSGASGPIGRLKDGIFGLINAFRIAPARAGAAAPAARPAPDAGDRDVVSEASEDSFPASDPPAWTSTGTKHG</sequence>
<evidence type="ECO:0000313" key="3">
    <source>
        <dbReference type="Proteomes" id="UP000324233"/>
    </source>
</evidence>
<accession>A0A5B9WFI4</accession>
<name>A0A5B9WFI4_9BACT</name>
<evidence type="ECO:0000256" key="1">
    <source>
        <dbReference type="SAM" id="MobiDB-lite"/>
    </source>
</evidence>
<organism evidence="2 3">
    <name type="scientific">Aquisphaera giovannonii</name>
    <dbReference type="NCBI Taxonomy" id="406548"/>
    <lineage>
        <taxon>Bacteria</taxon>
        <taxon>Pseudomonadati</taxon>
        <taxon>Planctomycetota</taxon>
        <taxon>Planctomycetia</taxon>
        <taxon>Isosphaerales</taxon>
        <taxon>Isosphaeraceae</taxon>
        <taxon>Aquisphaera</taxon>
    </lineage>
</organism>
<geneLocation type="plasmid" evidence="3">
    <name>pojf2_1</name>
</geneLocation>
<feature type="region of interest" description="Disordered" evidence="1">
    <location>
        <begin position="39"/>
        <end position="82"/>
    </location>
</feature>
<proteinExistence type="predicted"/>
<protein>
    <submittedName>
        <fullName evidence="2">Uncharacterized protein</fullName>
    </submittedName>
</protein>
<reference evidence="2 3" key="1">
    <citation type="submission" date="2019-08" db="EMBL/GenBank/DDBJ databases">
        <title>Deep-cultivation of Planctomycetes and their phenomic and genomic characterization uncovers novel biology.</title>
        <authorList>
            <person name="Wiegand S."/>
            <person name="Jogler M."/>
            <person name="Boedeker C."/>
            <person name="Pinto D."/>
            <person name="Vollmers J."/>
            <person name="Rivas-Marin E."/>
            <person name="Kohn T."/>
            <person name="Peeters S.H."/>
            <person name="Heuer A."/>
            <person name="Rast P."/>
            <person name="Oberbeckmann S."/>
            <person name="Bunk B."/>
            <person name="Jeske O."/>
            <person name="Meyerdierks A."/>
            <person name="Storesund J.E."/>
            <person name="Kallscheuer N."/>
            <person name="Luecker S."/>
            <person name="Lage O.M."/>
            <person name="Pohl T."/>
            <person name="Merkel B.J."/>
            <person name="Hornburger P."/>
            <person name="Mueller R.-W."/>
            <person name="Bruemmer F."/>
            <person name="Labrenz M."/>
            <person name="Spormann A.M."/>
            <person name="Op den Camp H."/>
            <person name="Overmann J."/>
            <person name="Amann R."/>
            <person name="Jetten M.S.M."/>
            <person name="Mascher T."/>
            <person name="Medema M.H."/>
            <person name="Devos D.P."/>
            <person name="Kaster A.-K."/>
            <person name="Ovreas L."/>
            <person name="Rohde M."/>
            <person name="Galperin M.Y."/>
            <person name="Jogler C."/>
        </authorList>
    </citation>
    <scope>NUCLEOTIDE SEQUENCE [LARGE SCALE GENOMIC DNA]</scope>
    <source>
        <strain evidence="2 3">OJF2</strain>
        <plasmid evidence="3">pojf2_1</plasmid>
    </source>
</reference>
<keyword evidence="2" id="KW-0614">Plasmid</keyword>
<dbReference type="Proteomes" id="UP000324233">
    <property type="component" value="Plasmid pOJF2_1"/>
</dbReference>
<dbReference type="KEGG" id="agv:OJF2_79120"/>
<dbReference type="RefSeq" id="WP_148599183.1">
    <property type="nucleotide sequence ID" value="NZ_CP042998.1"/>
</dbReference>